<dbReference type="EMBL" id="JAULSW010000004">
    <property type="protein sequence ID" value="KAK3385283.1"/>
    <property type="molecule type" value="Genomic_DNA"/>
</dbReference>
<organism evidence="2 3">
    <name type="scientific">Podospora didyma</name>
    <dbReference type="NCBI Taxonomy" id="330526"/>
    <lineage>
        <taxon>Eukaryota</taxon>
        <taxon>Fungi</taxon>
        <taxon>Dikarya</taxon>
        <taxon>Ascomycota</taxon>
        <taxon>Pezizomycotina</taxon>
        <taxon>Sordariomycetes</taxon>
        <taxon>Sordariomycetidae</taxon>
        <taxon>Sordariales</taxon>
        <taxon>Podosporaceae</taxon>
        <taxon>Podospora</taxon>
    </lineage>
</organism>
<comment type="caution">
    <text evidence="2">The sequence shown here is derived from an EMBL/GenBank/DDBJ whole genome shotgun (WGS) entry which is preliminary data.</text>
</comment>
<evidence type="ECO:0000256" key="1">
    <source>
        <dbReference type="SAM" id="SignalP"/>
    </source>
</evidence>
<feature type="signal peptide" evidence="1">
    <location>
        <begin position="1"/>
        <end position="17"/>
    </location>
</feature>
<accession>A0AAE0TZE1</accession>
<reference evidence="2" key="2">
    <citation type="submission" date="2023-06" db="EMBL/GenBank/DDBJ databases">
        <authorList>
            <consortium name="Lawrence Berkeley National Laboratory"/>
            <person name="Haridas S."/>
            <person name="Hensen N."/>
            <person name="Bonometti L."/>
            <person name="Westerberg I."/>
            <person name="Brannstrom I.O."/>
            <person name="Guillou S."/>
            <person name="Cros-Aarteil S."/>
            <person name="Calhoun S."/>
            <person name="Kuo A."/>
            <person name="Mondo S."/>
            <person name="Pangilinan J."/>
            <person name="Riley R."/>
            <person name="LaButti K."/>
            <person name="Andreopoulos B."/>
            <person name="Lipzen A."/>
            <person name="Chen C."/>
            <person name="Yanf M."/>
            <person name="Daum C."/>
            <person name="Ng V."/>
            <person name="Clum A."/>
            <person name="Steindorff A."/>
            <person name="Ohm R."/>
            <person name="Martin F."/>
            <person name="Silar P."/>
            <person name="Natvig D."/>
            <person name="Lalanne C."/>
            <person name="Gautier V."/>
            <person name="Ament-velasquez S.L."/>
            <person name="Kruys A."/>
            <person name="Hutchinson M.I."/>
            <person name="Powell A.J."/>
            <person name="Barry K."/>
            <person name="Miller A.N."/>
            <person name="Grigoriev I.V."/>
            <person name="Debuchy R."/>
            <person name="Gladieux P."/>
            <person name="Thoren M.H."/>
            <person name="Johannesson H."/>
        </authorList>
    </citation>
    <scope>NUCLEOTIDE SEQUENCE</scope>
    <source>
        <strain evidence="2">CBS 232.78</strain>
    </source>
</reference>
<dbReference type="Proteomes" id="UP001285441">
    <property type="component" value="Unassembled WGS sequence"/>
</dbReference>
<gene>
    <name evidence="2" type="ORF">B0H63DRAFT_449351</name>
</gene>
<feature type="chain" id="PRO_5042101663" evidence="1">
    <location>
        <begin position="18"/>
        <end position="151"/>
    </location>
</feature>
<evidence type="ECO:0000313" key="3">
    <source>
        <dbReference type="Proteomes" id="UP001285441"/>
    </source>
</evidence>
<keyword evidence="3" id="KW-1185">Reference proteome</keyword>
<name>A0AAE0TZE1_9PEZI</name>
<protein>
    <submittedName>
        <fullName evidence="2">Uncharacterized protein</fullName>
    </submittedName>
</protein>
<proteinExistence type="predicted"/>
<sequence length="151" mass="16952">MLHSAKILWHVFMIGLCQRIAYFAGHLASNTRRDPQRYLTIFESPPSLELMINLPVFNLQSMLEKSAAACSLNQVLSEIFQHPFGLAAYRVSWATQTCKFNLRAMSASRYDGELPRKIQDILDPSSSLPVGLSSLFGVTAFFASNNHLKDD</sequence>
<keyword evidence="1" id="KW-0732">Signal</keyword>
<dbReference type="AlphaFoldDB" id="A0AAE0TZE1"/>
<reference evidence="2" key="1">
    <citation type="journal article" date="2023" name="Mol. Phylogenet. Evol.">
        <title>Genome-scale phylogeny and comparative genomics of the fungal order Sordariales.</title>
        <authorList>
            <person name="Hensen N."/>
            <person name="Bonometti L."/>
            <person name="Westerberg I."/>
            <person name="Brannstrom I.O."/>
            <person name="Guillou S."/>
            <person name="Cros-Aarteil S."/>
            <person name="Calhoun S."/>
            <person name="Haridas S."/>
            <person name="Kuo A."/>
            <person name="Mondo S."/>
            <person name="Pangilinan J."/>
            <person name="Riley R."/>
            <person name="LaButti K."/>
            <person name="Andreopoulos B."/>
            <person name="Lipzen A."/>
            <person name="Chen C."/>
            <person name="Yan M."/>
            <person name="Daum C."/>
            <person name="Ng V."/>
            <person name="Clum A."/>
            <person name="Steindorff A."/>
            <person name="Ohm R.A."/>
            <person name="Martin F."/>
            <person name="Silar P."/>
            <person name="Natvig D.O."/>
            <person name="Lalanne C."/>
            <person name="Gautier V."/>
            <person name="Ament-Velasquez S.L."/>
            <person name="Kruys A."/>
            <person name="Hutchinson M.I."/>
            <person name="Powell A.J."/>
            <person name="Barry K."/>
            <person name="Miller A.N."/>
            <person name="Grigoriev I.V."/>
            <person name="Debuchy R."/>
            <person name="Gladieux P."/>
            <person name="Hiltunen Thoren M."/>
            <person name="Johannesson H."/>
        </authorList>
    </citation>
    <scope>NUCLEOTIDE SEQUENCE</scope>
    <source>
        <strain evidence="2">CBS 232.78</strain>
    </source>
</reference>
<evidence type="ECO:0000313" key="2">
    <source>
        <dbReference type="EMBL" id="KAK3385283.1"/>
    </source>
</evidence>